<protein>
    <recommendedName>
        <fullName evidence="2">Right handed beta helix domain-containing protein</fullName>
    </recommendedName>
</protein>
<dbReference type="EMBL" id="BARW01009056">
    <property type="protein sequence ID" value="GAI75571.1"/>
    <property type="molecule type" value="Genomic_DNA"/>
</dbReference>
<name>X1S8Z8_9ZZZZ</name>
<reference evidence="1" key="1">
    <citation type="journal article" date="2014" name="Front. Microbiol.">
        <title>High frequency of phylogenetically diverse reductive dehalogenase-homologous genes in deep subseafloor sedimentary metagenomes.</title>
        <authorList>
            <person name="Kawai M."/>
            <person name="Futagami T."/>
            <person name="Toyoda A."/>
            <person name="Takaki Y."/>
            <person name="Nishi S."/>
            <person name="Hori S."/>
            <person name="Arai W."/>
            <person name="Tsubouchi T."/>
            <person name="Morono Y."/>
            <person name="Uchiyama I."/>
            <person name="Ito T."/>
            <person name="Fujiyama A."/>
            <person name="Inagaki F."/>
            <person name="Takami H."/>
        </authorList>
    </citation>
    <scope>NUCLEOTIDE SEQUENCE</scope>
    <source>
        <strain evidence="1">Expedition CK06-06</strain>
    </source>
</reference>
<organism evidence="1">
    <name type="scientific">marine sediment metagenome</name>
    <dbReference type="NCBI Taxonomy" id="412755"/>
    <lineage>
        <taxon>unclassified sequences</taxon>
        <taxon>metagenomes</taxon>
        <taxon>ecological metagenomes</taxon>
    </lineage>
</organism>
<accession>X1S8Z8</accession>
<dbReference type="InterPro" id="IPR012334">
    <property type="entry name" value="Pectin_lyas_fold"/>
</dbReference>
<evidence type="ECO:0000313" key="1">
    <source>
        <dbReference type="EMBL" id="GAI75571.1"/>
    </source>
</evidence>
<evidence type="ECO:0008006" key="2">
    <source>
        <dbReference type="Google" id="ProtNLM"/>
    </source>
</evidence>
<dbReference type="SUPFAM" id="SSF51126">
    <property type="entry name" value="Pectin lyase-like"/>
    <property type="match status" value="1"/>
</dbReference>
<feature type="non-terminal residue" evidence="1">
    <location>
        <position position="1"/>
    </location>
</feature>
<sequence length="326" mass="34290">DQTWSTVEIDSCISVGAYEDIHCTDGSVWLENSTLRGSGTHLYVDGGDVIFTNTCLNNIIQTAGTILCKGVPQEYHVYAGMRIQDAITAAITATPNPADTAPYTILIHPGIYDEAITCASWVNLRGIGPKGSVVIRQVNADVLQLNSNVELQNMTVLITTPAAGAKSLIKDAGNAYTGVRLSDIVLAYTTPAAIANVGILLTGGSTVILERCSAIWVAGTAAEVVLSVTTAASTVTVDGCNFSNNNSVASLINSAFAGTVITVVDSRLHGAASHLVASAGIIRVANSQYRSIARTGGNIVDESPQLQDAPWKVHRWDWMTALANMD</sequence>
<gene>
    <name evidence="1" type="ORF">S12H4_18352</name>
</gene>
<comment type="caution">
    <text evidence="1">The sequence shown here is derived from an EMBL/GenBank/DDBJ whole genome shotgun (WGS) entry which is preliminary data.</text>
</comment>
<dbReference type="AlphaFoldDB" id="X1S8Z8"/>
<feature type="non-terminal residue" evidence="1">
    <location>
        <position position="326"/>
    </location>
</feature>
<proteinExistence type="predicted"/>
<dbReference type="InterPro" id="IPR011050">
    <property type="entry name" value="Pectin_lyase_fold/virulence"/>
</dbReference>
<dbReference type="Gene3D" id="2.160.20.10">
    <property type="entry name" value="Single-stranded right-handed beta-helix, Pectin lyase-like"/>
    <property type="match status" value="1"/>
</dbReference>